<protein>
    <recommendedName>
        <fullName evidence="4">TPR-like protein</fullName>
    </recommendedName>
</protein>
<reference evidence="3" key="2">
    <citation type="submission" date="2020-04" db="EMBL/GenBank/DDBJ databases">
        <authorList>
            <consortium name="NCBI Genome Project"/>
        </authorList>
    </citation>
    <scope>NUCLEOTIDE SEQUENCE</scope>
    <source>
        <strain evidence="3">CBS 781.70</strain>
    </source>
</reference>
<keyword evidence="2" id="KW-1185">Reference proteome</keyword>
<dbReference type="OrthoDB" id="3793644at2759"/>
<dbReference type="RefSeq" id="XP_033535651.1">
    <property type="nucleotide sequence ID" value="XM_033681180.1"/>
</dbReference>
<proteinExistence type="predicted"/>
<reference evidence="3" key="3">
    <citation type="submission" date="2025-04" db="UniProtKB">
        <authorList>
            <consortium name="RefSeq"/>
        </authorList>
    </citation>
    <scope>IDENTIFICATION</scope>
    <source>
        <strain evidence="3">CBS 781.70</strain>
    </source>
</reference>
<name>A0A6G1G802_9PEZI</name>
<organism evidence="1">
    <name type="scientific">Eremomyces bilateralis CBS 781.70</name>
    <dbReference type="NCBI Taxonomy" id="1392243"/>
    <lineage>
        <taxon>Eukaryota</taxon>
        <taxon>Fungi</taxon>
        <taxon>Dikarya</taxon>
        <taxon>Ascomycota</taxon>
        <taxon>Pezizomycotina</taxon>
        <taxon>Dothideomycetes</taxon>
        <taxon>Dothideomycetes incertae sedis</taxon>
        <taxon>Eremomycetales</taxon>
        <taxon>Eremomycetaceae</taxon>
        <taxon>Eremomyces</taxon>
    </lineage>
</organism>
<dbReference type="AlphaFoldDB" id="A0A6G1G802"/>
<evidence type="ECO:0000313" key="2">
    <source>
        <dbReference type="Proteomes" id="UP000504638"/>
    </source>
</evidence>
<dbReference type="Proteomes" id="UP000504638">
    <property type="component" value="Unplaced"/>
</dbReference>
<gene>
    <name evidence="1 3" type="ORF">P152DRAFT_472793</name>
</gene>
<sequence length="116" mass="13133">MTISLVVLFRKGMILGRILRFQGEFAESLVHLQKARKMAEKCKELVFDKDLRDLTCDLADTLRELDEPKSAEHVLRPEITHQIQRGTSLAGSALLELSLAEALLLNSVSKRRKDFA</sequence>
<evidence type="ECO:0008006" key="4">
    <source>
        <dbReference type="Google" id="ProtNLM"/>
    </source>
</evidence>
<evidence type="ECO:0000313" key="1">
    <source>
        <dbReference type="EMBL" id="KAF1814020.1"/>
    </source>
</evidence>
<dbReference type="EMBL" id="ML975154">
    <property type="protein sequence ID" value="KAF1814020.1"/>
    <property type="molecule type" value="Genomic_DNA"/>
</dbReference>
<reference evidence="1 3" key="1">
    <citation type="submission" date="2020-01" db="EMBL/GenBank/DDBJ databases">
        <authorList>
            <consortium name="DOE Joint Genome Institute"/>
            <person name="Haridas S."/>
            <person name="Albert R."/>
            <person name="Binder M."/>
            <person name="Bloem J."/>
            <person name="Labutti K."/>
            <person name="Salamov A."/>
            <person name="Andreopoulos B."/>
            <person name="Baker S.E."/>
            <person name="Barry K."/>
            <person name="Bills G."/>
            <person name="Bluhm B.H."/>
            <person name="Cannon C."/>
            <person name="Castanera R."/>
            <person name="Culley D.E."/>
            <person name="Daum C."/>
            <person name="Ezra D."/>
            <person name="Gonzalez J.B."/>
            <person name="Henrissat B."/>
            <person name="Kuo A."/>
            <person name="Liang C."/>
            <person name="Lipzen A."/>
            <person name="Lutzoni F."/>
            <person name="Magnuson J."/>
            <person name="Mondo S."/>
            <person name="Nolan M."/>
            <person name="Ohm R."/>
            <person name="Pangilinan J."/>
            <person name="Park H.-J."/>
            <person name="Ramirez L."/>
            <person name="Alfaro M."/>
            <person name="Sun H."/>
            <person name="Tritt A."/>
            <person name="Yoshinaga Y."/>
            <person name="Zwiers L.-H."/>
            <person name="Turgeon B.G."/>
            <person name="Goodwin S.B."/>
            <person name="Spatafora J.W."/>
            <person name="Crous P.W."/>
            <person name="Grigoriev I.V."/>
        </authorList>
    </citation>
    <scope>NUCLEOTIDE SEQUENCE</scope>
    <source>
        <strain evidence="1 3">CBS 781.70</strain>
    </source>
</reference>
<accession>A0A6G1G802</accession>
<evidence type="ECO:0000313" key="3">
    <source>
        <dbReference type="RefSeq" id="XP_033535651.1"/>
    </source>
</evidence>
<dbReference type="GeneID" id="54421750"/>